<dbReference type="PANTHER" id="PTHR43845:SF1">
    <property type="entry name" value="BLR5969 PROTEIN"/>
    <property type="match status" value="1"/>
</dbReference>
<dbReference type="Gene3D" id="3.30.300.30">
    <property type="match status" value="1"/>
</dbReference>
<feature type="compositionally biased region" description="Low complexity" evidence="1">
    <location>
        <begin position="359"/>
        <end position="370"/>
    </location>
</feature>
<dbReference type="PANTHER" id="PTHR43845">
    <property type="entry name" value="BLR5969 PROTEIN"/>
    <property type="match status" value="1"/>
</dbReference>
<dbReference type="EC" id="6.2.1.30" evidence="2"/>
<dbReference type="InterPro" id="IPR045851">
    <property type="entry name" value="AMP-bd_C_sf"/>
</dbReference>
<feature type="region of interest" description="Disordered" evidence="1">
    <location>
        <begin position="359"/>
        <end position="451"/>
    </location>
</feature>
<dbReference type="SUPFAM" id="SSF56801">
    <property type="entry name" value="Acetyl-CoA synthetase-like"/>
    <property type="match status" value="1"/>
</dbReference>
<dbReference type="EMBL" id="APVH01000045">
    <property type="protein sequence ID" value="EPX76700.1"/>
    <property type="molecule type" value="Genomic_DNA"/>
</dbReference>
<gene>
    <name evidence="2" type="ORF">Salmuc_04095</name>
</gene>
<evidence type="ECO:0000313" key="3">
    <source>
        <dbReference type="Proteomes" id="UP000015347"/>
    </source>
</evidence>
<evidence type="ECO:0000256" key="1">
    <source>
        <dbReference type="SAM" id="MobiDB-lite"/>
    </source>
</evidence>
<keyword evidence="3" id="KW-1185">Reference proteome</keyword>
<dbReference type="Proteomes" id="UP000015347">
    <property type="component" value="Unassembled WGS sequence"/>
</dbReference>
<feature type="compositionally biased region" description="Low complexity" evidence="1">
    <location>
        <begin position="388"/>
        <end position="399"/>
    </location>
</feature>
<name>S9RF01_9RHOB</name>
<evidence type="ECO:0000313" key="2">
    <source>
        <dbReference type="EMBL" id="EPX76700.1"/>
    </source>
</evidence>
<protein>
    <submittedName>
        <fullName evidence="2">Phenylacetate-coenzyme A ligase</fullName>
        <ecNumber evidence="2">6.2.1.30</ecNumber>
    </submittedName>
</protein>
<accession>S9RF01</accession>
<dbReference type="InterPro" id="IPR042099">
    <property type="entry name" value="ANL_N_sf"/>
</dbReference>
<dbReference type="AlphaFoldDB" id="S9RF01"/>
<reference evidence="3" key="1">
    <citation type="journal article" date="2014" name="Stand. Genomic Sci.">
        <title>Genome sequence of the exopolysaccharide-producing Salipiger mucosus type strain (DSM 16094(T)), a moderately halophilic member of the Roseobacter clade.</title>
        <authorList>
            <person name="Riedel T."/>
            <person name="Spring S."/>
            <person name="Fiebig A."/>
            <person name="Petersen J."/>
            <person name="Kyrpides N.C."/>
            <person name="Goker M."/>
            <person name="Klenk H.P."/>
        </authorList>
    </citation>
    <scope>NUCLEOTIDE SEQUENCE [LARGE SCALE GENOMIC DNA]</scope>
    <source>
        <strain evidence="3">DSM 16094</strain>
    </source>
</reference>
<dbReference type="STRING" id="1123237.Salmuc_04095"/>
<dbReference type="Gene3D" id="3.40.50.12780">
    <property type="entry name" value="N-terminal domain of ligase-like"/>
    <property type="match status" value="1"/>
</dbReference>
<dbReference type="eggNOG" id="COG1541">
    <property type="taxonomic scope" value="Bacteria"/>
</dbReference>
<dbReference type="HOGENOM" id="CLU_606751_0_0_5"/>
<organism evidence="2 3">
    <name type="scientific">Salipiger mucosus DSM 16094</name>
    <dbReference type="NCBI Taxonomy" id="1123237"/>
    <lineage>
        <taxon>Bacteria</taxon>
        <taxon>Pseudomonadati</taxon>
        <taxon>Pseudomonadota</taxon>
        <taxon>Alphaproteobacteria</taxon>
        <taxon>Rhodobacterales</taxon>
        <taxon>Roseobacteraceae</taxon>
        <taxon>Salipiger</taxon>
    </lineage>
</organism>
<proteinExistence type="predicted"/>
<sequence length="451" mass="47661">MRDRAALAALPVLRKSDLTSAQGPGAPLGGYAVKPASGFAHVFQSPGPIYEPGEVGPDWWRLGRFLAACGIGRGDIVQNCFGYHLTPAGMIFENGARAVGATVLPAGTGQTELQARAAADIGCTAYAGTPDYLRLILEKADEMGLELAFTRAAVSGGALFPSLRQAYADRGISCLQCYATADLGLVAYETSAMEGMIVDEGVLVEIVTPGTGDPLPEGEVGEVVVTTLNPDYPLIRFATGDLSAVLPGESPCGRTNMRIKGWMGRADQTTKIKGMFVRPEQVAALVARHDEIARARVVASREGEMDVMTVRIETEAADAAPFEKSVAEVLKLEGHGRASGAGRAAARRAGDRGRAQLRLGARLRAGRAPVGAGGRSPRGRRRRRRGVRSAWAARPWRAGGSRRRRPSTGPSRGRRPLSGALSRWRAGRGRPAPRAARRAWGRPRGSGGSAA</sequence>
<keyword evidence="2" id="KW-0436">Ligase</keyword>
<feature type="compositionally biased region" description="Basic residues" evidence="1">
    <location>
        <begin position="377"/>
        <end position="387"/>
    </location>
</feature>
<comment type="caution">
    <text evidence="2">The sequence shown here is derived from an EMBL/GenBank/DDBJ whole genome shotgun (WGS) entry which is preliminary data.</text>
</comment>
<dbReference type="GO" id="GO:0047475">
    <property type="term" value="F:phenylacetate-CoA ligase activity"/>
    <property type="evidence" value="ECO:0007669"/>
    <property type="project" value="UniProtKB-EC"/>
</dbReference>